<dbReference type="PANTHER" id="PTHR45640:SF35">
    <property type="entry name" value="HEAT SHOCK PROTEIN HSP-12.2"/>
    <property type="match status" value="1"/>
</dbReference>
<dbReference type="InterPro" id="IPR002068">
    <property type="entry name" value="A-crystallin/Hsp20_dom"/>
</dbReference>
<comment type="caution">
    <text evidence="4">The sequence shown here is derived from an EMBL/GenBank/DDBJ whole genome shotgun (WGS) entry which is preliminary data.</text>
</comment>
<dbReference type="Gene3D" id="2.60.40.790">
    <property type="match status" value="1"/>
</dbReference>
<dbReference type="GO" id="GO:0005634">
    <property type="term" value="C:nucleus"/>
    <property type="evidence" value="ECO:0007669"/>
    <property type="project" value="TreeGrafter"/>
</dbReference>
<dbReference type="PRINTS" id="PR00299">
    <property type="entry name" value="ACRYSTALLIN"/>
</dbReference>
<feature type="domain" description="SHSP" evidence="3">
    <location>
        <begin position="13"/>
        <end position="106"/>
    </location>
</feature>
<comment type="similarity">
    <text evidence="1 2">Belongs to the small heat shock protein (HSP20) family.</text>
</comment>
<dbReference type="SUPFAM" id="SSF49764">
    <property type="entry name" value="HSP20-like chaperones"/>
    <property type="match status" value="1"/>
</dbReference>
<evidence type="ECO:0000256" key="2">
    <source>
        <dbReference type="RuleBase" id="RU003616"/>
    </source>
</evidence>
<gene>
    <name evidence="4" type="ORF">CYNAS_LOCUS14964</name>
</gene>
<evidence type="ECO:0000313" key="5">
    <source>
        <dbReference type="Proteomes" id="UP001176961"/>
    </source>
</evidence>
<sequence>MSIAVEHAKEWDWPLQHNDDSVKVMEDDRKFSVELDAQYFSPKEIQVKAIGDQIQIQMDHEARGTDKTIVSRSITRTYNLPSNVDTKSIKSNLDDKGVLRITADKS</sequence>
<evidence type="ECO:0000313" key="4">
    <source>
        <dbReference type="EMBL" id="CAJ0602981.1"/>
    </source>
</evidence>
<name>A0AA36H399_CYLNA</name>
<dbReference type="Pfam" id="PF00011">
    <property type="entry name" value="HSP20"/>
    <property type="match status" value="1"/>
</dbReference>
<dbReference type="CDD" id="cd06526">
    <property type="entry name" value="metazoan_ACD"/>
    <property type="match status" value="1"/>
</dbReference>
<dbReference type="GO" id="GO:0005737">
    <property type="term" value="C:cytoplasm"/>
    <property type="evidence" value="ECO:0007669"/>
    <property type="project" value="TreeGrafter"/>
</dbReference>
<dbReference type="PROSITE" id="PS01031">
    <property type="entry name" value="SHSP"/>
    <property type="match status" value="1"/>
</dbReference>
<dbReference type="GO" id="GO:0009408">
    <property type="term" value="P:response to heat"/>
    <property type="evidence" value="ECO:0007669"/>
    <property type="project" value="TreeGrafter"/>
</dbReference>
<keyword evidence="5" id="KW-1185">Reference proteome</keyword>
<dbReference type="EMBL" id="CATQJL010000305">
    <property type="protein sequence ID" value="CAJ0602981.1"/>
    <property type="molecule type" value="Genomic_DNA"/>
</dbReference>
<proteinExistence type="inferred from homology"/>
<evidence type="ECO:0000256" key="1">
    <source>
        <dbReference type="PROSITE-ProRule" id="PRU00285"/>
    </source>
</evidence>
<protein>
    <recommendedName>
        <fullName evidence="3">SHSP domain-containing protein</fullName>
    </recommendedName>
</protein>
<dbReference type="AlphaFoldDB" id="A0AA36H399"/>
<dbReference type="GO" id="GO:0042026">
    <property type="term" value="P:protein refolding"/>
    <property type="evidence" value="ECO:0007669"/>
    <property type="project" value="TreeGrafter"/>
</dbReference>
<evidence type="ECO:0000259" key="3">
    <source>
        <dbReference type="PROSITE" id="PS01031"/>
    </source>
</evidence>
<accession>A0AA36H399</accession>
<dbReference type="PANTHER" id="PTHR45640">
    <property type="entry name" value="HEAT SHOCK PROTEIN HSP-12.2-RELATED"/>
    <property type="match status" value="1"/>
</dbReference>
<dbReference type="InterPro" id="IPR001436">
    <property type="entry name" value="Alpha-crystallin/sHSP_animal"/>
</dbReference>
<dbReference type="InterPro" id="IPR008978">
    <property type="entry name" value="HSP20-like_chaperone"/>
</dbReference>
<dbReference type="GO" id="GO:0051082">
    <property type="term" value="F:unfolded protein binding"/>
    <property type="evidence" value="ECO:0007669"/>
    <property type="project" value="TreeGrafter"/>
</dbReference>
<reference evidence="4" key="1">
    <citation type="submission" date="2023-07" db="EMBL/GenBank/DDBJ databases">
        <authorList>
            <consortium name="CYATHOMIX"/>
        </authorList>
    </citation>
    <scope>NUCLEOTIDE SEQUENCE</scope>
    <source>
        <strain evidence="4">N/A</strain>
    </source>
</reference>
<dbReference type="Proteomes" id="UP001176961">
    <property type="component" value="Unassembled WGS sequence"/>
</dbReference>
<organism evidence="4 5">
    <name type="scientific">Cylicocyclus nassatus</name>
    <name type="common">Nematode worm</name>
    <dbReference type="NCBI Taxonomy" id="53992"/>
    <lineage>
        <taxon>Eukaryota</taxon>
        <taxon>Metazoa</taxon>
        <taxon>Ecdysozoa</taxon>
        <taxon>Nematoda</taxon>
        <taxon>Chromadorea</taxon>
        <taxon>Rhabditida</taxon>
        <taxon>Rhabditina</taxon>
        <taxon>Rhabditomorpha</taxon>
        <taxon>Strongyloidea</taxon>
        <taxon>Strongylidae</taxon>
        <taxon>Cylicocyclus</taxon>
    </lineage>
</organism>